<keyword evidence="2" id="KW-1185">Reference proteome</keyword>
<evidence type="ECO:0000313" key="2">
    <source>
        <dbReference type="Proteomes" id="UP000199623"/>
    </source>
</evidence>
<proteinExistence type="predicted"/>
<dbReference type="AlphaFoldDB" id="A0A1G7P3U6"/>
<gene>
    <name evidence="1" type="ORF">SAMN05216553_103385</name>
</gene>
<sequence>MSEWTPVVYRGNGAWIGTMPDGRIGVGVESEGRATLEGSGFVPMWPFMERDLSACLDEFSRVWDNFADSGVATPEKLIELTVGSAWKSGRSYWMQVSVSWAVDMAGRPNFDRRFIDGLLLEMAASDALPPELREQAQRASS</sequence>
<dbReference type="STRING" id="200378.SAMN05216553_103385"/>
<name>A0A1G7P3U6_9PSEU</name>
<accession>A0A1G7P3U6</accession>
<organism evidence="1 2">
    <name type="scientific">Lentzea fradiae</name>
    <dbReference type="NCBI Taxonomy" id="200378"/>
    <lineage>
        <taxon>Bacteria</taxon>
        <taxon>Bacillati</taxon>
        <taxon>Actinomycetota</taxon>
        <taxon>Actinomycetes</taxon>
        <taxon>Pseudonocardiales</taxon>
        <taxon>Pseudonocardiaceae</taxon>
        <taxon>Lentzea</taxon>
    </lineage>
</organism>
<dbReference type="Proteomes" id="UP000199623">
    <property type="component" value="Unassembled WGS sequence"/>
</dbReference>
<protein>
    <submittedName>
        <fullName evidence="1">Uncharacterized protein</fullName>
    </submittedName>
</protein>
<reference evidence="2" key="1">
    <citation type="submission" date="2016-10" db="EMBL/GenBank/DDBJ databases">
        <authorList>
            <person name="Varghese N."/>
            <person name="Submissions S."/>
        </authorList>
    </citation>
    <scope>NUCLEOTIDE SEQUENCE [LARGE SCALE GENOMIC DNA]</scope>
    <source>
        <strain evidence="2">CGMCC 4.3506</strain>
    </source>
</reference>
<evidence type="ECO:0000313" key="1">
    <source>
        <dbReference type="EMBL" id="SDF80901.1"/>
    </source>
</evidence>
<dbReference type="EMBL" id="FNCC01000003">
    <property type="protein sequence ID" value="SDF80901.1"/>
    <property type="molecule type" value="Genomic_DNA"/>
</dbReference>